<comment type="caution">
    <text evidence="7">The sequence shown here is derived from an EMBL/GenBank/DDBJ whole genome shotgun (WGS) entry which is preliminary data.</text>
</comment>
<dbReference type="Proteomes" id="UP000787472">
    <property type="component" value="Unassembled WGS sequence"/>
</dbReference>
<evidence type="ECO:0000256" key="3">
    <source>
        <dbReference type="ARBA" id="ARBA00022964"/>
    </source>
</evidence>
<dbReference type="Pfam" id="PF08007">
    <property type="entry name" value="JmjC_2"/>
    <property type="match status" value="1"/>
</dbReference>
<reference evidence="7" key="1">
    <citation type="submission" date="2020-03" db="EMBL/GenBank/DDBJ databases">
        <authorList>
            <person name="Guo F."/>
        </authorList>
    </citation>
    <scope>NUCLEOTIDE SEQUENCE</scope>
    <source>
        <strain evidence="7">JCM 30134</strain>
    </source>
</reference>
<gene>
    <name evidence="7" type="ORF">G8770_06945</name>
</gene>
<accession>A0A9E5JVE5</accession>
<dbReference type="Pfam" id="PF20514">
    <property type="entry name" value="WHD_ROXA"/>
    <property type="match status" value="1"/>
</dbReference>
<feature type="domain" description="JmjC" evidence="6">
    <location>
        <begin position="99"/>
        <end position="228"/>
    </location>
</feature>
<keyword evidence="2" id="KW-0479">Metal-binding</keyword>
<proteinExistence type="predicted"/>
<evidence type="ECO:0000313" key="7">
    <source>
        <dbReference type="EMBL" id="NHO65276.1"/>
    </source>
</evidence>
<dbReference type="PROSITE" id="PS51184">
    <property type="entry name" value="JMJC"/>
    <property type="match status" value="1"/>
</dbReference>
<dbReference type="Gene3D" id="3.40.366.30">
    <property type="entry name" value="50S ribosomal protein L16 arginine hydroxylase, Chain A, Domain 2"/>
    <property type="match status" value="1"/>
</dbReference>
<dbReference type="PANTHER" id="PTHR13096">
    <property type="entry name" value="MINA53 MYC INDUCED NUCLEAR ANTIGEN"/>
    <property type="match status" value="1"/>
</dbReference>
<protein>
    <submittedName>
        <fullName evidence="7">Cupin domain-containing protein</fullName>
    </submittedName>
</protein>
<dbReference type="InterPro" id="IPR003347">
    <property type="entry name" value="JmjC_dom"/>
</dbReference>
<name>A0A9E5JVE5_9GAMM</name>
<dbReference type="PANTHER" id="PTHR13096:SF8">
    <property type="entry name" value="RIBOSOMAL OXYGENASE 1"/>
    <property type="match status" value="1"/>
</dbReference>
<evidence type="ECO:0000256" key="5">
    <source>
        <dbReference type="ARBA" id="ARBA00023004"/>
    </source>
</evidence>
<dbReference type="SMART" id="SM00558">
    <property type="entry name" value="JmjC"/>
    <property type="match status" value="1"/>
</dbReference>
<evidence type="ECO:0000313" key="8">
    <source>
        <dbReference type="Proteomes" id="UP000787472"/>
    </source>
</evidence>
<dbReference type="EMBL" id="JAAONZ010000004">
    <property type="protein sequence ID" value="NHO65276.1"/>
    <property type="molecule type" value="Genomic_DNA"/>
</dbReference>
<dbReference type="InterPro" id="IPR039994">
    <property type="entry name" value="NO66-like"/>
</dbReference>
<dbReference type="Gene3D" id="2.60.120.650">
    <property type="entry name" value="Cupin"/>
    <property type="match status" value="1"/>
</dbReference>
<comment type="cofactor">
    <cofactor evidence="1">
        <name>Fe(2+)</name>
        <dbReference type="ChEBI" id="CHEBI:29033"/>
    </cofactor>
</comment>
<keyword evidence="4" id="KW-0560">Oxidoreductase</keyword>
<dbReference type="AlphaFoldDB" id="A0A9E5JVE5"/>
<evidence type="ECO:0000256" key="2">
    <source>
        <dbReference type="ARBA" id="ARBA00022723"/>
    </source>
</evidence>
<evidence type="ECO:0000256" key="4">
    <source>
        <dbReference type="ARBA" id="ARBA00023002"/>
    </source>
</evidence>
<keyword evidence="5" id="KW-0408">Iron</keyword>
<dbReference type="GO" id="GO:0016706">
    <property type="term" value="F:2-oxoglutarate-dependent dioxygenase activity"/>
    <property type="evidence" value="ECO:0007669"/>
    <property type="project" value="TreeGrafter"/>
</dbReference>
<sequence>MKSPLTQLGNISTEDFIRDYWQQKPLLIKQALPNYQSPISPDELAGLALEEEIESRIILENGTSPWELRQGPFHEDEFSTLPKDKWTLLIQAADHFVPEVADLLDQFRFIPSWRLDDIMISYATNGGSVGPHYDQYDVFLLQAGGQRHWQVGQLCNSQSPKRDDTDLHILTEFEERASFLLEPGDMLYLPPQVAHWGKAVGDDCITYSIGFRAPSQAEILEELLQEHLSNLTEDDRFQDPAFSPQAHTGEISQAALQQIQQLWQQAITPANIEAWFGRHMTTPKYDTEDRLLPDELFADDIPEWSDEDTLIRDPASRFAFTHSADEQATLFVDGDSYQTSPALAHLLSDCSVFTGAALSGAIQTNSDQQIVDLLLANQQVFVGEA</sequence>
<keyword evidence="8" id="KW-1185">Reference proteome</keyword>
<keyword evidence="3" id="KW-0223">Dioxygenase</keyword>
<organism evidence="7 8">
    <name type="scientific">Pseudomaricurvus hydrocarbonicus</name>
    <dbReference type="NCBI Taxonomy" id="1470433"/>
    <lineage>
        <taxon>Bacteria</taxon>
        <taxon>Pseudomonadati</taxon>
        <taxon>Pseudomonadota</taxon>
        <taxon>Gammaproteobacteria</taxon>
        <taxon>Cellvibrionales</taxon>
        <taxon>Cellvibrionaceae</taxon>
        <taxon>Pseudomaricurvus</taxon>
    </lineage>
</organism>
<evidence type="ECO:0000256" key="1">
    <source>
        <dbReference type="ARBA" id="ARBA00001954"/>
    </source>
</evidence>
<dbReference type="RefSeq" id="WP_167183894.1">
    <property type="nucleotide sequence ID" value="NZ_JAAONZ010000004.1"/>
</dbReference>
<evidence type="ECO:0000259" key="6">
    <source>
        <dbReference type="PROSITE" id="PS51184"/>
    </source>
</evidence>
<dbReference type="GO" id="GO:0046872">
    <property type="term" value="F:metal ion binding"/>
    <property type="evidence" value="ECO:0007669"/>
    <property type="project" value="UniProtKB-KW"/>
</dbReference>
<dbReference type="SUPFAM" id="SSF51197">
    <property type="entry name" value="Clavaminate synthase-like"/>
    <property type="match status" value="1"/>
</dbReference>
<dbReference type="InterPro" id="IPR046799">
    <property type="entry name" value="ROXA-like_wH"/>
</dbReference>